<dbReference type="GO" id="GO:0043565">
    <property type="term" value="F:sequence-specific DNA binding"/>
    <property type="evidence" value="ECO:0007669"/>
    <property type="project" value="InterPro"/>
</dbReference>
<dbReference type="PROSITE" id="PS50956">
    <property type="entry name" value="HTH_ASNC_2"/>
    <property type="match status" value="1"/>
</dbReference>
<protein>
    <submittedName>
        <fullName evidence="5">Lrp/AsnC family transcriptional regulator</fullName>
    </submittedName>
</protein>
<reference evidence="5 6" key="1">
    <citation type="submission" date="2023-10" db="EMBL/GenBank/DDBJ databases">
        <title>Y20.</title>
        <authorList>
            <person name="Zhang G."/>
            <person name="Ding Y."/>
        </authorList>
    </citation>
    <scope>NUCLEOTIDE SEQUENCE [LARGE SCALE GENOMIC DNA]</scope>
    <source>
        <strain evidence="5 6">Y20</strain>
    </source>
</reference>
<dbReference type="AlphaFoldDB" id="A0AAU0MGK4"/>
<dbReference type="InterPro" id="IPR036390">
    <property type="entry name" value="WH_DNA-bd_sf"/>
</dbReference>
<dbReference type="KEGG" id="mliy:RYJ27_00210"/>
<evidence type="ECO:0000313" key="6">
    <source>
        <dbReference type="Proteomes" id="UP001329313"/>
    </source>
</evidence>
<dbReference type="Pfam" id="PF01037">
    <property type="entry name" value="AsnC_trans_reg"/>
    <property type="match status" value="1"/>
</dbReference>
<dbReference type="InterPro" id="IPR000485">
    <property type="entry name" value="AsnC-type_HTH_dom"/>
</dbReference>
<evidence type="ECO:0000259" key="4">
    <source>
        <dbReference type="PROSITE" id="PS50956"/>
    </source>
</evidence>
<dbReference type="PANTHER" id="PTHR30154">
    <property type="entry name" value="LEUCINE-RESPONSIVE REGULATORY PROTEIN"/>
    <property type="match status" value="1"/>
</dbReference>
<dbReference type="SUPFAM" id="SSF54909">
    <property type="entry name" value="Dimeric alpha+beta barrel"/>
    <property type="match status" value="1"/>
</dbReference>
<evidence type="ECO:0000313" key="5">
    <source>
        <dbReference type="EMBL" id="WOQ69710.1"/>
    </source>
</evidence>
<dbReference type="InterPro" id="IPR036388">
    <property type="entry name" value="WH-like_DNA-bd_sf"/>
</dbReference>
<dbReference type="GO" id="GO:0043200">
    <property type="term" value="P:response to amino acid"/>
    <property type="evidence" value="ECO:0007669"/>
    <property type="project" value="TreeGrafter"/>
</dbReference>
<dbReference type="PANTHER" id="PTHR30154:SF54">
    <property type="entry name" value="POSSIBLE TRANSCRIPTIONAL REGULATORY PROTEIN (PROBABLY LRP_ASNC-FAMILY)"/>
    <property type="match status" value="1"/>
</dbReference>
<keyword evidence="6" id="KW-1185">Reference proteome</keyword>
<evidence type="ECO:0000256" key="1">
    <source>
        <dbReference type="ARBA" id="ARBA00023015"/>
    </source>
</evidence>
<evidence type="ECO:0000256" key="2">
    <source>
        <dbReference type="ARBA" id="ARBA00023125"/>
    </source>
</evidence>
<dbReference type="InterPro" id="IPR019888">
    <property type="entry name" value="Tscrpt_reg_AsnC-like"/>
</dbReference>
<keyword evidence="2" id="KW-0238">DNA-binding</keyword>
<dbReference type="Gene3D" id="1.10.10.10">
    <property type="entry name" value="Winged helix-like DNA-binding domain superfamily/Winged helix DNA-binding domain"/>
    <property type="match status" value="1"/>
</dbReference>
<dbReference type="InterPro" id="IPR011008">
    <property type="entry name" value="Dimeric_a/b-barrel"/>
</dbReference>
<accession>A0AAU0MGK4</accession>
<keyword evidence="1" id="KW-0805">Transcription regulation</keyword>
<dbReference type="InterPro" id="IPR019887">
    <property type="entry name" value="Tscrpt_reg_AsnC/Lrp_C"/>
</dbReference>
<gene>
    <name evidence="5" type="ORF">RYJ27_00210</name>
</gene>
<dbReference type="InterPro" id="IPR011991">
    <property type="entry name" value="ArsR-like_HTH"/>
</dbReference>
<dbReference type="SMART" id="SM00344">
    <property type="entry name" value="HTH_ASNC"/>
    <property type="match status" value="1"/>
</dbReference>
<dbReference type="Gene3D" id="3.30.70.920">
    <property type="match status" value="1"/>
</dbReference>
<dbReference type="PRINTS" id="PR00033">
    <property type="entry name" value="HTHASNC"/>
</dbReference>
<evidence type="ECO:0000256" key="3">
    <source>
        <dbReference type="ARBA" id="ARBA00023163"/>
    </source>
</evidence>
<keyword evidence="3" id="KW-0804">Transcription</keyword>
<dbReference type="RefSeq" id="WP_330170804.1">
    <property type="nucleotide sequence ID" value="NZ_CP137080.1"/>
</dbReference>
<sequence>MDDGAHAGLPNYLRSFTVDAVDVEIIRILAADGRITNVDLAAALGLAPSTVHARVRSLVERGVITGFHAAVDQRALGKGLQAIIGVTLRPGARAGSIRAFADDVRRLPQVLQVWFVGGTDDFLVHIAVEGTSQMREFVVEHLSAQQSVASTRTSIVFEYHRNTVTAPFR</sequence>
<organism evidence="5 6">
    <name type="scientific">Microbacterium limosum</name>
    <dbReference type="NCBI Taxonomy" id="3079935"/>
    <lineage>
        <taxon>Bacteria</taxon>
        <taxon>Bacillati</taxon>
        <taxon>Actinomycetota</taxon>
        <taxon>Actinomycetes</taxon>
        <taxon>Micrococcales</taxon>
        <taxon>Microbacteriaceae</taxon>
        <taxon>Microbacterium</taxon>
    </lineage>
</organism>
<dbReference type="EMBL" id="CP137080">
    <property type="protein sequence ID" value="WOQ69710.1"/>
    <property type="molecule type" value="Genomic_DNA"/>
</dbReference>
<feature type="domain" description="HTH asnC-type" evidence="4">
    <location>
        <begin position="18"/>
        <end position="79"/>
    </location>
</feature>
<name>A0AAU0MGK4_9MICO</name>
<dbReference type="Pfam" id="PF13412">
    <property type="entry name" value="HTH_24"/>
    <property type="match status" value="1"/>
</dbReference>
<dbReference type="GO" id="GO:0005829">
    <property type="term" value="C:cytosol"/>
    <property type="evidence" value="ECO:0007669"/>
    <property type="project" value="TreeGrafter"/>
</dbReference>
<dbReference type="CDD" id="cd00090">
    <property type="entry name" value="HTH_ARSR"/>
    <property type="match status" value="1"/>
</dbReference>
<proteinExistence type="predicted"/>
<dbReference type="SUPFAM" id="SSF46785">
    <property type="entry name" value="Winged helix' DNA-binding domain"/>
    <property type="match status" value="1"/>
</dbReference>
<dbReference type="Proteomes" id="UP001329313">
    <property type="component" value="Chromosome"/>
</dbReference>